<reference evidence="28" key="2">
    <citation type="submission" date="2025-08" db="UniProtKB">
        <authorList>
            <consortium name="Ensembl"/>
        </authorList>
    </citation>
    <scope>IDENTIFICATION</scope>
</reference>
<keyword evidence="11" id="KW-0269">Exonuclease</keyword>
<dbReference type="GO" id="GO:0006284">
    <property type="term" value="P:base-excision repair"/>
    <property type="evidence" value="ECO:0007669"/>
    <property type="project" value="Ensembl"/>
</dbReference>
<dbReference type="SUPFAM" id="SSF47819">
    <property type="entry name" value="HRDC-like"/>
    <property type="match status" value="1"/>
</dbReference>
<dbReference type="OrthoDB" id="10261556at2759"/>
<evidence type="ECO:0000259" key="27">
    <source>
        <dbReference type="PROSITE" id="PS51194"/>
    </source>
</evidence>
<proteinExistence type="inferred from homology"/>
<feature type="region of interest" description="Disordered" evidence="24">
    <location>
        <begin position="387"/>
        <end position="434"/>
    </location>
</feature>
<dbReference type="Gene3D" id="1.10.150.80">
    <property type="entry name" value="HRDC domain"/>
    <property type="match status" value="1"/>
</dbReference>
<keyword evidence="9" id="KW-0347">Helicase</keyword>
<dbReference type="GO" id="GO:0061749">
    <property type="term" value="F:forked DNA-dependent helicase activity"/>
    <property type="evidence" value="ECO:0007669"/>
    <property type="project" value="Ensembl"/>
</dbReference>
<dbReference type="GO" id="GO:0008408">
    <property type="term" value="F:3'-5' exonuclease activity"/>
    <property type="evidence" value="ECO:0007669"/>
    <property type="project" value="Ensembl"/>
</dbReference>
<dbReference type="SMART" id="SM00474">
    <property type="entry name" value="35EXOc"/>
    <property type="match status" value="1"/>
</dbReference>
<dbReference type="GO" id="GO:0006979">
    <property type="term" value="P:response to oxidative stress"/>
    <property type="evidence" value="ECO:0007669"/>
    <property type="project" value="Ensembl"/>
</dbReference>
<dbReference type="FunFam" id="3.40.50.300:FF:000941">
    <property type="entry name" value="Werner syndrome RecQ like helicase"/>
    <property type="match status" value="1"/>
</dbReference>
<dbReference type="GO" id="GO:0061821">
    <property type="term" value="F:telomeric D-loop binding"/>
    <property type="evidence" value="ECO:0007669"/>
    <property type="project" value="Ensembl"/>
</dbReference>
<gene>
    <name evidence="28" type="primary">WRN</name>
</gene>
<dbReference type="GeneTree" id="ENSGT00940000159168"/>
<evidence type="ECO:0000256" key="6">
    <source>
        <dbReference type="ARBA" id="ARBA00022741"/>
    </source>
</evidence>
<keyword evidence="16" id="KW-0413">Isomerase</keyword>
<evidence type="ECO:0000259" key="25">
    <source>
        <dbReference type="PROSITE" id="PS50967"/>
    </source>
</evidence>
<comment type="subunit">
    <text evidence="21">Monomer, and homooligomer. May exist as homodimer, homotrimer, homotetramer and/or homohexamer. Homotetramer, or homohexamer, when bound to DNA. Interacts via its N-terminal domain with WRNIP1. Interacts with EXO1, PCNA and SUPV3L1. Interacts with PML (isoform PML-4). Interacts (via KBM motif) with XRCC5 and XRCC6; promoting recruitment to DNA damage sites. Interacts with RECQL5; this interaction stimulates WRN helicase activity on DNA fork duplexes.</text>
</comment>
<evidence type="ECO:0000256" key="17">
    <source>
        <dbReference type="ARBA" id="ARBA00023242"/>
    </source>
</evidence>
<evidence type="ECO:0000256" key="19">
    <source>
        <dbReference type="ARBA" id="ARBA00034617"/>
    </source>
</evidence>
<dbReference type="CDD" id="cd18017">
    <property type="entry name" value="DEXHc_RecQ3"/>
    <property type="match status" value="1"/>
</dbReference>
<dbReference type="InterPro" id="IPR001650">
    <property type="entry name" value="Helicase_C-like"/>
</dbReference>
<feature type="domain" description="HRDC" evidence="25">
    <location>
        <begin position="1152"/>
        <end position="1231"/>
    </location>
</feature>
<feature type="domain" description="Helicase C-terminal" evidence="27">
    <location>
        <begin position="790"/>
        <end position="942"/>
    </location>
</feature>
<dbReference type="InterPro" id="IPR036390">
    <property type="entry name" value="WH_DNA-bd_sf"/>
</dbReference>
<dbReference type="InterPro" id="IPR029491">
    <property type="entry name" value="Helicase_HTH"/>
</dbReference>
<keyword evidence="4" id="KW-0540">Nuclease</keyword>
<keyword evidence="14" id="KW-0238">DNA-binding</keyword>
<dbReference type="GO" id="GO:0000400">
    <property type="term" value="F:four-way junction DNA binding"/>
    <property type="evidence" value="ECO:0007669"/>
    <property type="project" value="Ensembl"/>
</dbReference>
<dbReference type="CDD" id="cd18794">
    <property type="entry name" value="SF2_C_RecQ"/>
    <property type="match status" value="1"/>
</dbReference>
<evidence type="ECO:0000313" key="28">
    <source>
        <dbReference type="Ensembl" id="ENSSHAP00000006408.2"/>
    </source>
</evidence>
<comment type="catalytic activity">
    <reaction evidence="19">
        <text>Couples ATP hydrolysis with the unwinding of duplex DNA by translocating in the 3'-5' direction.</text>
        <dbReference type="EC" id="5.6.2.4"/>
    </reaction>
</comment>
<organism evidence="28 29">
    <name type="scientific">Sarcophilus harrisii</name>
    <name type="common">Tasmanian devil</name>
    <name type="synonym">Sarcophilus laniarius</name>
    <dbReference type="NCBI Taxonomy" id="9305"/>
    <lineage>
        <taxon>Eukaryota</taxon>
        <taxon>Metazoa</taxon>
        <taxon>Chordata</taxon>
        <taxon>Craniata</taxon>
        <taxon>Vertebrata</taxon>
        <taxon>Euteleostomi</taxon>
        <taxon>Mammalia</taxon>
        <taxon>Metatheria</taxon>
        <taxon>Dasyuromorphia</taxon>
        <taxon>Dasyuridae</taxon>
        <taxon>Sarcophilus</taxon>
    </lineage>
</organism>
<dbReference type="Gene3D" id="3.40.50.300">
    <property type="entry name" value="P-loop containing nucleotide triphosphate hydrolases"/>
    <property type="match status" value="2"/>
</dbReference>
<dbReference type="GeneID" id="100921189"/>
<dbReference type="InterPro" id="IPR027417">
    <property type="entry name" value="P-loop_NTPase"/>
</dbReference>
<dbReference type="SUPFAM" id="SSF52540">
    <property type="entry name" value="P-loop containing nucleoside triphosphate hydrolases"/>
    <property type="match status" value="1"/>
</dbReference>
<evidence type="ECO:0000256" key="23">
    <source>
        <dbReference type="SAM" id="Coils"/>
    </source>
</evidence>
<dbReference type="GO" id="GO:0005524">
    <property type="term" value="F:ATP binding"/>
    <property type="evidence" value="ECO:0007669"/>
    <property type="project" value="UniProtKB-KW"/>
</dbReference>
<dbReference type="InterPro" id="IPR004589">
    <property type="entry name" value="DNA_helicase_ATP-dep_RecQ"/>
</dbReference>
<evidence type="ECO:0000256" key="8">
    <source>
        <dbReference type="ARBA" id="ARBA00022801"/>
    </source>
</evidence>
<dbReference type="SUPFAM" id="SSF46785">
    <property type="entry name" value="Winged helix' DNA-binding domain"/>
    <property type="match status" value="1"/>
</dbReference>
<dbReference type="PANTHER" id="PTHR13710">
    <property type="entry name" value="DNA HELICASE RECQ FAMILY MEMBER"/>
    <property type="match status" value="1"/>
</dbReference>
<dbReference type="InterPro" id="IPR032284">
    <property type="entry name" value="RecQ_Zn-bd"/>
</dbReference>
<name>G3VTA3_SARHA</name>
<dbReference type="Pfam" id="PF00270">
    <property type="entry name" value="DEAD"/>
    <property type="match status" value="1"/>
</dbReference>
<dbReference type="GO" id="GO:0042803">
    <property type="term" value="F:protein homodimerization activity"/>
    <property type="evidence" value="ECO:0007669"/>
    <property type="project" value="Ensembl"/>
</dbReference>
<dbReference type="GO" id="GO:0000731">
    <property type="term" value="P:DNA synthesis involved in DNA repair"/>
    <property type="evidence" value="ECO:0007669"/>
    <property type="project" value="Ensembl"/>
</dbReference>
<dbReference type="SMART" id="SM00490">
    <property type="entry name" value="HELICc"/>
    <property type="match status" value="1"/>
</dbReference>
<dbReference type="InterPro" id="IPR012337">
    <property type="entry name" value="RNaseH-like_sf"/>
</dbReference>
<reference evidence="28" key="3">
    <citation type="submission" date="2025-09" db="UniProtKB">
        <authorList>
            <consortium name="Ensembl"/>
        </authorList>
    </citation>
    <scope>IDENTIFICATION</scope>
</reference>
<dbReference type="InterPro" id="IPR044876">
    <property type="entry name" value="HRDC_dom_sf"/>
</dbReference>
<dbReference type="Pfam" id="PF14493">
    <property type="entry name" value="HTH_40"/>
    <property type="match status" value="1"/>
</dbReference>
<dbReference type="InterPro" id="IPR002121">
    <property type="entry name" value="HRDC_dom"/>
</dbReference>
<evidence type="ECO:0000256" key="7">
    <source>
        <dbReference type="ARBA" id="ARBA00022763"/>
    </source>
</evidence>
<dbReference type="PROSITE" id="PS51192">
    <property type="entry name" value="HELICASE_ATP_BIND_1"/>
    <property type="match status" value="1"/>
</dbReference>
<dbReference type="FunFam" id="1.10.150.80:FF:000005">
    <property type="entry name" value="Werner syndrome ATP-dependent helicase homolog"/>
    <property type="match status" value="1"/>
</dbReference>
<dbReference type="InterPro" id="IPR036388">
    <property type="entry name" value="WH-like_DNA-bd_sf"/>
</dbReference>
<dbReference type="FunCoup" id="G3VTA3">
    <property type="interactions" value="2133"/>
</dbReference>
<dbReference type="eggNOG" id="KOG0351">
    <property type="taxonomic scope" value="Eukaryota"/>
</dbReference>
<accession>G3VTA3</accession>
<dbReference type="GO" id="GO:0000781">
    <property type="term" value="C:chromosome, telomeric region"/>
    <property type="evidence" value="ECO:0007669"/>
    <property type="project" value="Ensembl"/>
</dbReference>
<evidence type="ECO:0000256" key="3">
    <source>
        <dbReference type="ARBA" id="ARBA00005446"/>
    </source>
</evidence>
<evidence type="ECO:0000256" key="10">
    <source>
        <dbReference type="ARBA" id="ARBA00022833"/>
    </source>
</evidence>
<feature type="region of interest" description="Disordered" evidence="24">
    <location>
        <begin position="1361"/>
        <end position="1433"/>
    </location>
</feature>
<dbReference type="GO" id="GO:0090398">
    <property type="term" value="P:cellular senescence"/>
    <property type="evidence" value="ECO:0007669"/>
    <property type="project" value="Ensembl"/>
</dbReference>
<dbReference type="GO" id="GO:0000287">
    <property type="term" value="F:magnesium ion binding"/>
    <property type="evidence" value="ECO:0007669"/>
    <property type="project" value="Ensembl"/>
</dbReference>
<dbReference type="PROSITE" id="PS51194">
    <property type="entry name" value="HELICASE_CTER"/>
    <property type="match status" value="1"/>
</dbReference>
<dbReference type="GO" id="GO:0032392">
    <property type="term" value="P:DNA geometric change"/>
    <property type="evidence" value="ECO:0007669"/>
    <property type="project" value="Ensembl"/>
</dbReference>
<dbReference type="InParanoid" id="G3VTA3"/>
<dbReference type="InterPro" id="IPR011545">
    <property type="entry name" value="DEAD/DEAH_box_helicase_dom"/>
</dbReference>
<dbReference type="Pfam" id="PF00570">
    <property type="entry name" value="HRDC"/>
    <property type="match status" value="1"/>
</dbReference>
<evidence type="ECO:0000256" key="24">
    <source>
        <dbReference type="SAM" id="MobiDB-lite"/>
    </source>
</evidence>
<dbReference type="SMART" id="SM00341">
    <property type="entry name" value="HRDC"/>
    <property type="match status" value="1"/>
</dbReference>
<dbReference type="SMART" id="SM00956">
    <property type="entry name" value="RQC"/>
    <property type="match status" value="1"/>
</dbReference>
<dbReference type="InterPro" id="IPR014001">
    <property type="entry name" value="Helicase_ATP-bd"/>
</dbReference>
<dbReference type="Proteomes" id="UP000007648">
    <property type="component" value="Unassembled WGS sequence"/>
</dbReference>
<comment type="cofactor">
    <cofactor evidence="1">
        <name>Zn(2+)</name>
        <dbReference type="ChEBI" id="CHEBI:29105"/>
    </cofactor>
</comment>
<dbReference type="GO" id="GO:0071480">
    <property type="term" value="P:cellular response to gamma radiation"/>
    <property type="evidence" value="ECO:0007669"/>
    <property type="project" value="Ensembl"/>
</dbReference>
<keyword evidence="18" id="KW-0511">Multifunctional enzyme</keyword>
<evidence type="ECO:0000256" key="18">
    <source>
        <dbReference type="ARBA" id="ARBA00023268"/>
    </source>
</evidence>
<keyword evidence="17" id="KW-0539">Nucleus</keyword>
<evidence type="ECO:0000256" key="14">
    <source>
        <dbReference type="ARBA" id="ARBA00023125"/>
    </source>
</evidence>
<dbReference type="GO" id="GO:0016887">
    <property type="term" value="F:ATP hydrolysis activity"/>
    <property type="evidence" value="ECO:0007669"/>
    <property type="project" value="Ensembl"/>
</dbReference>
<dbReference type="GO" id="GO:0000724">
    <property type="term" value="P:double-strand break repair via homologous recombination"/>
    <property type="evidence" value="ECO:0007669"/>
    <property type="project" value="TreeGrafter"/>
</dbReference>
<feature type="domain" description="Helicase ATP-binding" evidence="26">
    <location>
        <begin position="599"/>
        <end position="765"/>
    </location>
</feature>
<dbReference type="InterPro" id="IPR002562">
    <property type="entry name" value="3'-5'_exonuclease_dom"/>
</dbReference>
<evidence type="ECO:0000256" key="12">
    <source>
        <dbReference type="ARBA" id="ARBA00022840"/>
    </source>
</evidence>
<dbReference type="GO" id="GO:0000405">
    <property type="term" value="F:bubble DNA binding"/>
    <property type="evidence" value="ECO:0007669"/>
    <property type="project" value="Ensembl"/>
</dbReference>
<keyword evidence="6" id="KW-0547">Nucleotide-binding</keyword>
<feature type="coiled-coil region" evidence="23">
    <location>
        <begin position="469"/>
        <end position="496"/>
    </location>
</feature>
<dbReference type="NCBIfam" id="TIGR00614">
    <property type="entry name" value="recQ_fam"/>
    <property type="match status" value="1"/>
</dbReference>
<dbReference type="GO" id="GO:0016607">
    <property type="term" value="C:nuclear speck"/>
    <property type="evidence" value="ECO:0007669"/>
    <property type="project" value="Ensembl"/>
</dbReference>
<dbReference type="GO" id="GO:0061849">
    <property type="term" value="F:telomeric G-quadruplex DNA binding"/>
    <property type="evidence" value="ECO:0007669"/>
    <property type="project" value="Ensembl"/>
</dbReference>
<dbReference type="GO" id="GO:0043138">
    <property type="term" value="F:3'-5' DNA helicase activity"/>
    <property type="evidence" value="ECO:0007669"/>
    <property type="project" value="UniProtKB-EC"/>
</dbReference>
<dbReference type="GO" id="GO:1905773">
    <property type="term" value="F:8-hydroxy-2'-deoxyguanosine DNA binding"/>
    <property type="evidence" value="ECO:0007669"/>
    <property type="project" value="Ensembl"/>
</dbReference>
<dbReference type="GO" id="GO:0009378">
    <property type="term" value="F:four-way junction helicase activity"/>
    <property type="evidence" value="ECO:0007669"/>
    <property type="project" value="Ensembl"/>
</dbReference>
<dbReference type="FunFam" id="3.40.50.300:FF:001023">
    <property type="entry name" value="Werner syndrome RecQ like helicase"/>
    <property type="match status" value="1"/>
</dbReference>
<keyword evidence="15" id="KW-0234">DNA repair</keyword>
<dbReference type="GO" id="GO:0032405">
    <property type="term" value="F:MutLalpha complex binding"/>
    <property type="evidence" value="ECO:0007669"/>
    <property type="project" value="Ensembl"/>
</dbReference>
<evidence type="ECO:0000256" key="9">
    <source>
        <dbReference type="ARBA" id="ARBA00022806"/>
    </source>
</evidence>
<dbReference type="PANTHER" id="PTHR13710:SF120">
    <property type="entry name" value="BIFUNCTIONAL 3'-5' EXONUCLEASE_ATP-DEPENDENT HELICASE WRN"/>
    <property type="match status" value="1"/>
</dbReference>
<dbReference type="GO" id="GO:0030145">
    <property type="term" value="F:manganese ion binding"/>
    <property type="evidence" value="ECO:0007669"/>
    <property type="project" value="Ensembl"/>
</dbReference>
<dbReference type="Pfam" id="PF09382">
    <property type="entry name" value="RQC"/>
    <property type="match status" value="1"/>
</dbReference>
<dbReference type="EC" id="5.6.2.4" evidence="20"/>
<keyword evidence="8" id="KW-0378">Hydrolase</keyword>
<keyword evidence="23" id="KW-0175">Coiled coil</keyword>
<keyword evidence="13" id="KW-0460">Magnesium</keyword>
<dbReference type="Pfam" id="PF01612">
    <property type="entry name" value="DNA_pol_A_exo1"/>
    <property type="match status" value="1"/>
</dbReference>
<dbReference type="FunFam" id="3.30.420.10:FF:000053">
    <property type="entry name" value="Werner syndrome ATP-dependent helicase homolog"/>
    <property type="match status" value="1"/>
</dbReference>
<dbReference type="RefSeq" id="XP_023361414.1">
    <property type="nucleotide sequence ID" value="XM_023505646.2"/>
</dbReference>
<comment type="subcellular location">
    <subcellularLocation>
        <location evidence="2">Nucleus</location>
    </subcellularLocation>
</comment>
<dbReference type="SUPFAM" id="SSF53098">
    <property type="entry name" value="Ribonuclease H-like"/>
    <property type="match status" value="1"/>
</dbReference>
<dbReference type="STRING" id="9305.ENSSHAP00000006408"/>
<keyword evidence="10" id="KW-0862">Zinc</keyword>
<dbReference type="GO" id="GO:0005813">
    <property type="term" value="C:centrosome"/>
    <property type="evidence" value="ECO:0007669"/>
    <property type="project" value="Ensembl"/>
</dbReference>
<evidence type="ECO:0000256" key="11">
    <source>
        <dbReference type="ARBA" id="ARBA00022839"/>
    </source>
</evidence>
<dbReference type="Pfam" id="PF16124">
    <property type="entry name" value="RecQ_Zn_bind"/>
    <property type="match status" value="1"/>
</dbReference>
<evidence type="ECO:0000313" key="29">
    <source>
        <dbReference type="Proteomes" id="UP000007648"/>
    </source>
</evidence>
<evidence type="ECO:0000256" key="22">
    <source>
        <dbReference type="ARBA" id="ARBA00069351"/>
    </source>
</evidence>
<dbReference type="eggNOG" id="KOG4373">
    <property type="taxonomic scope" value="Eukaryota"/>
</dbReference>
<dbReference type="Gene3D" id="3.30.420.10">
    <property type="entry name" value="Ribonuclease H-like superfamily/Ribonuclease H"/>
    <property type="match status" value="1"/>
</dbReference>
<dbReference type="SMART" id="SM00487">
    <property type="entry name" value="DEXDc"/>
    <property type="match status" value="1"/>
</dbReference>
<feature type="compositionally biased region" description="Basic and acidic residues" evidence="24">
    <location>
        <begin position="387"/>
        <end position="409"/>
    </location>
</feature>
<reference evidence="28 29" key="1">
    <citation type="journal article" date="2011" name="Proc. Natl. Acad. Sci. U.S.A.">
        <title>Genetic diversity and population structure of the endangered marsupial Sarcophilus harrisii (Tasmanian devil).</title>
        <authorList>
            <person name="Miller W."/>
            <person name="Hayes V.M."/>
            <person name="Ratan A."/>
            <person name="Petersen D.C."/>
            <person name="Wittekindt N.E."/>
            <person name="Miller J."/>
            <person name="Walenz B."/>
            <person name="Knight J."/>
            <person name="Qi J."/>
            <person name="Zhao F."/>
            <person name="Wang Q."/>
            <person name="Bedoya-Reina O.C."/>
            <person name="Katiyar N."/>
            <person name="Tomsho L.P."/>
            <person name="Kasson L.M."/>
            <person name="Hardie R.A."/>
            <person name="Woodbridge P."/>
            <person name="Tindall E.A."/>
            <person name="Bertelsen M.F."/>
            <person name="Dixon D."/>
            <person name="Pyecroft S."/>
            <person name="Helgen K.M."/>
            <person name="Lesk A.M."/>
            <person name="Pringle T.H."/>
            <person name="Patterson N."/>
            <person name="Zhang Y."/>
            <person name="Kreiss A."/>
            <person name="Woods G.M."/>
            <person name="Jones M.E."/>
            <person name="Schuster S.C."/>
        </authorList>
    </citation>
    <scope>NUCLEOTIDE SEQUENCE [LARGE SCALE GENOMIC DNA]</scope>
</reference>
<evidence type="ECO:0000256" key="15">
    <source>
        <dbReference type="ARBA" id="ARBA00023204"/>
    </source>
</evidence>
<evidence type="ECO:0000256" key="1">
    <source>
        <dbReference type="ARBA" id="ARBA00001947"/>
    </source>
</evidence>
<dbReference type="InterPro" id="IPR018982">
    <property type="entry name" value="RQC_domain"/>
</dbReference>
<keyword evidence="29" id="KW-1185">Reference proteome</keyword>
<dbReference type="GO" id="GO:0005737">
    <property type="term" value="C:cytoplasm"/>
    <property type="evidence" value="ECO:0007669"/>
    <property type="project" value="TreeGrafter"/>
</dbReference>
<evidence type="ECO:0000256" key="2">
    <source>
        <dbReference type="ARBA" id="ARBA00004123"/>
    </source>
</evidence>
<dbReference type="CDD" id="cd06141">
    <property type="entry name" value="WRN_exo"/>
    <property type="match status" value="1"/>
</dbReference>
<dbReference type="Ensembl" id="ENSSHAT00000006463.2">
    <property type="protein sequence ID" value="ENSSHAP00000006408.2"/>
    <property type="gene ID" value="ENSSHAG00000005577.2"/>
</dbReference>
<dbReference type="GO" id="GO:0031297">
    <property type="term" value="P:replication fork processing"/>
    <property type="evidence" value="ECO:0007669"/>
    <property type="project" value="Ensembl"/>
</dbReference>
<dbReference type="InterPro" id="IPR010997">
    <property type="entry name" value="HRDC-like_sf"/>
</dbReference>
<evidence type="ECO:0000256" key="16">
    <source>
        <dbReference type="ARBA" id="ARBA00023235"/>
    </source>
</evidence>
<dbReference type="GO" id="GO:0061820">
    <property type="term" value="P:telomeric D-loop disassembly"/>
    <property type="evidence" value="ECO:0007669"/>
    <property type="project" value="Ensembl"/>
</dbReference>
<dbReference type="GO" id="GO:0070337">
    <property type="term" value="F:3'-flap-structured DNA binding"/>
    <property type="evidence" value="ECO:0007669"/>
    <property type="project" value="Ensembl"/>
</dbReference>
<keyword evidence="7" id="KW-0227">DNA damage</keyword>
<dbReference type="HOGENOM" id="CLU_001103_11_1_1"/>
<dbReference type="GO" id="GO:1902570">
    <property type="term" value="P:protein localization to nucleolus"/>
    <property type="evidence" value="ECO:0007669"/>
    <property type="project" value="Ensembl"/>
</dbReference>
<evidence type="ECO:0000256" key="13">
    <source>
        <dbReference type="ARBA" id="ARBA00022842"/>
    </source>
</evidence>
<dbReference type="GO" id="GO:0098530">
    <property type="term" value="P:positive regulation of strand invasion"/>
    <property type="evidence" value="ECO:0007669"/>
    <property type="project" value="Ensembl"/>
</dbReference>
<dbReference type="Pfam" id="PF00271">
    <property type="entry name" value="Helicase_C"/>
    <property type="match status" value="1"/>
</dbReference>
<keyword evidence="5" id="KW-0479">Metal-binding</keyword>
<dbReference type="InterPro" id="IPR036397">
    <property type="entry name" value="RNaseH_sf"/>
</dbReference>
<sequence>MRPSLWPYAWELGCWEGLSILCKLLACLCGWFAGGWGLVVGLPQSSESLCCKPSTGKLAVAALGPGSPITPVRQNFPLELNWRFLRMNENTMTKTLQARKLPEWMSTPHKGCDRDKKKRSILEDDLPLLEFPGSIIYSYEASDCSFLAEDIRMNLTDGAVVGFDIEWPPPFWKGKSGKVALVQLCVSESKCYLFHVASMSVFPQGLKMLLENEAVKKAGMGIADQWKLLRDFDIHLKSFVELASMANEKLRCKETWSLDSLVKHLFSKRLLKEQSLRCSRWEDFPLTEDQKQYAAIDAYASLIVYQKLETMSGTEQILLTTTGVDCFPEEVKKQMLSLSEEMLHLTKRLSHPWRLCSKPQRVTELLKNLSDDLGALRTALFGAPDSERLLRDTPSDDGPATKKELKRLGEGPQATSKHGERDSNDGDFIECGGGSRMGNTVDLIKDASEGGRKDQKPQEVGERVCLMSLDITEYELQMMEQQAREEVNEAAQVSDQDLISVMDAHDLSNAIESDEDLEMQMLKSLEDLDRGKLKLNVSELPEAEGKAGITADEGDEEAIEEEEDEWDPSFPIPTAEQIICLKTYFGHSSFKPMQWKVIHSVLEERRDNLVVMATGYGKSLCFQFPPVFVGGISIVVSPLISLMEDQVLQLEMSNIKACFLGSAQSENVIKHVKAGEYRVVYITPEFCLGNLNLLKQLDADLGITLIAVDEAHCVSEWGHDFRNSFRNLGSLKTTLPLVPVLALTATASSSIRTDIMHCLNLRNPQVTCTSFDRPNLYLEVGRKTGNILQDLDRFLVKKTGSSWEFEGPTIIYCPSRKISEQVTAELQKLNLACGTYHAGLGIKLRREIHHKFMRDEIQCVIATVAFGMGINKADIRKVIHYGAPKEMESYYQEMGRAGRDGLPSACHVLWAPADINFNRHLIGEIQNVDFRQYKLKMMRKLEKYLQSSRCRRKIILSHFEDRQLRKASLGIMGTEQCCDNCQARLNDPHSSDDSEEHLQDFGPQAYKLLFAVYSLGEKFGIGVPVLFLRGSNSQRLPDNFRHHCLFGGGKDHLESWWKALARQLISEGFLEEKSGSKKFAKICVLTKKGRIWLDKATDKSSQTLLLHANEDLCPRKLLKLRVWPTSPAKPLPLPLPLPGSCDSPESISSKEQQFQTALYCKLMEARQKQASEKDIPPALLATNKVLVDMAKMRPSTLESLKNIDGVSEAKCTMLAPLVEVIRAFSQTNNLPTDLFSSPSPGLKEKNSSAKKCEHIPLPKSVSITYSLFQEKNMSLWSIAESRTMPLPVVGSHLSQAVKAGYPLDLERAGLTPHVRKMITDVIQKPPINSDTSKIKAIRTLVPSEVETYLIQIAVALVEKERKPETTLPDPSPKESKVESVVPSTSKPCVGTKKPVTETSKRKFPGWFSSVQGPMPPGGTSKKAKPGARKGLFT</sequence>
<dbReference type="GO" id="GO:0005730">
    <property type="term" value="C:nucleolus"/>
    <property type="evidence" value="ECO:0007669"/>
    <property type="project" value="Ensembl"/>
</dbReference>
<dbReference type="GO" id="GO:0010225">
    <property type="term" value="P:response to UV-C"/>
    <property type="evidence" value="ECO:0007669"/>
    <property type="project" value="Ensembl"/>
</dbReference>
<dbReference type="GO" id="GO:0009267">
    <property type="term" value="P:cellular response to starvation"/>
    <property type="evidence" value="ECO:0007669"/>
    <property type="project" value="Ensembl"/>
</dbReference>
<evidence type="ECO:0000256" key="20">
    <source>
        <dbReference type="ARBA" id="ARBA00034808"/>
    </source>
</evidence>
<evidence type="ECO:0000256" key="5">
    <source>
        <dbReference type="ARBA" id="ARBA00022723"/>
    </source>
</evidence>
<dbReference type="FunFam" id="1.10.10.10:FF:000369">
    <property type="entry name" value="Werner syndrome ATP-dependent helicase"/>
    <property type="match status" value="1"/>
</dbReference>
<dbReference type="CTD" id="7486"/>
<dbReference type="Gene3D" id="1.10.10.10">
    <property type="entry name" value="Winged helix-like DNA-binding domain superfamily/Winged helix DNA-binding domain"/>
    <property type="match status" value="1"/>
</dbReference>
<protein>
    <recommendedName>
        <fullName evidence="22">Bifunctional 3'-5' exonuclease/ATP-dependent helicase WRN</fullName>
        <ecNumber evidence="20">5.6.2.4</ecNumber>
    </recommendedName>
</protein>
<comment type="similarity">
    <text evidence="3">Belongs to the helicase family. RecQ subfamily.</text>
</comment>
<evidence type="ECO:0000256" key="4">
    <source>
        <dbReference type="ARBA" id="ARBA00022722"/>
    </source>
</evidence>
<keyword evidence="12" id="KW-0067">ATP-binding</keyword>
<dbReference type="GO" id="GO:0000403">
    <property type="term" value="F:Y-form DNA binding"/>
    <property type="evidence" value="ECO:0007669"/>
    <property type="project" value="Ensembl"/>
</dbReference>
<evidence type="ECO:0000256" key="21">
    <source>
        <dbReference type="ARBA" id="ARBA00064885"/>
    </source>
</evidence>
<evidence type="ECO:0000259" key="26">
    <source>
        <dbReference type="PROSITE" id="PS51192"/>
    </source>
</evidence>
<dbReference type="GO" id="GO:0006298">
    <property type="term" value="P:mismatch repair"/>
    <property type="evidence" value="ECO:0007669"/>
    <property type="project" value="Ensembl"/>
</dbReference>
<dbReference type="PROSITE" id="PS50967">
    <property type="entry name" value="HRDC"/>
    <property type="match status" value="1"/>
</dbReference>